<protein>
    <submittedName>
        <fullName evidence="1">Uncharacterized protein</fullName>
    </submittedName>
</protein>
<reference evidence="1 2" key="1">
    <citation type="submission" date="2015-11" db="EMBL/GenBank/DDBJ databases">
        <title>Genomic analysis of 38 Legionella species identifies large and diverse effector repertoires.</title>
        <authorList>
            <person name="Burstein D."/>
            <person name="Amaro F."/>
            <person name="Zusman T."/>
            <person name="Lifshitz Z."/>
            <person name="Cohen O."/>
            <person name="Gilbert J.A."/>
            <person name="Pupko T."/>
            <person name="Shuman H.A."/>
            <person name="Segal G."/>
        </authorList>
    </citation>
    <scope>NUCLEOTIDE SEQUENCE [LARGE SCALE GENOMIC DNA]</scope>
    <source>
        <strain evidence="1 2">ATCC 49751</strain>
    </source>
</reference>
<name>A0A0W0VFE2_9GAMM</name>
<keyword evidence="2" id="KW-1185">Reference proteome</keyword>
<evidence type="ECO:0000313" key="2">
    <source>
        <dbReference type="Proteomes" id="UP000054869"/>
    </source>
</evidence>
<comment type="caution">
    <text evidence="1">The sequence shown here is derived from an EMBL/GenBank/DDBJ whole genome shotgun (WGS) entry which is preliminary data.</text>
</comment>
<dbReference type="PATRIC" id="fig|45067.4.peg.2556"/>
<sequence>MYQTPNEPVFTMQLLLSFCLLFFLNFAEVATASLDILVKQQKFAVPYMPFKGKKQRGEVVIINKKQAKDLDDTENLSKDSPKLAWSMLNTSLQIQTVPWSEQALRPYLLKGDAGTQSRDLHL</sequence>
<proteinExistence type="predicted"/>
<dbReference type="AlphaFoldDB" id="A0A0W0VFE2"/>
<dbReference type="OrthoDB" id="5644501at2"/>
<gene>
    <name evidence="1" type="ORF">Llan_2436</name>
</gene>
<evidence type="ECO:0000313" key="1">
    <source>
        <dbReference type="EMBL" id="KTD18833.1"/>
    </source>
</evidence>
<accession>A0A0W0VFE2</accession>
<dbReference type="RefSeq" id="WP_028373868.1">
    <property type="nucleotide sequence ID" value="NZ_CAAAJD010000032.1"/>
</dbReference>
<dbReference type="Proteomes" id="UP000054869">
    <property type="component" value="Unassembled WGS sequence"/>
</dbReference>
<organism evidence="1 2">
    <name type="scientific">Legionella lansingensis</name>
    <dbReference type="NCBI Taxonomy" id="45067"/>
    <lineage>
        <taxon>Bacteria</taxon>
        <taxon>Pseudomonadati</taxon>
        <taxon>Pseudomonadota</taxon>
        <taxon>Gammaproteobacteria</taxon>
        <taxon>Legionellales</taxon>
        <taxon>Legionellaceae</taxon>
        <taxon>Legionella</taxon>
    </lineage>
</organism>
<dbReference type="EMBL" id="LNYI01000057">
    <property type="protein sequence ID" value="KTD18833.1"/>
    <property type="molecule type" value="Genomic_DNA"/>
</dbReference>